<evidence type="ECO:0000313" key="3">
    <source>
        <dbReference type="EMBL" id="KAK5086690.1"/>
    </source>
</evidence>
<feature type="domain" description="DUF6536" evidence="2">
    <location>
        <begin position="122"/>
        <end position="273"/>
    </location>
</feature>
<keyword evidence="4" id="KW-1185">Reference proteome</keyword>
<protein>
    <recommendedName>
        <fullName evidence="2">DUF6536 domain-containing protein</fullName>
    </recommendedName>
</protein>
<reference evidence="3 4" key="1">
    <citation type="submission" date="2023-08" db="EMBL/GenBank/DDBJ databases">
        <title>Black Yeasts Isolated from many extreme environments.</title>
        <authorList>
            <person name="Coleine C."/>
            <person name="Stajich J.E."/>
            <person name="Selbmann L."/>
        </authorList>
    </citation>
    <scope>NUCLEOTIDE SEQUENCE [LARGE SCALE GENOMIC DNA]</scope>
    <source>
        <strain evidence="3 4">CCFEE 5910</strain>
    </source>
</reference>
<dbReference type="EMBL" id="JAVRRJ010000003">
    <property type="protein sequence ID" value="KAK5086690.1"/>
    <property type="molecule type" value="Genomic_DNA"/>
</dbReference>
<dbReference type="Proteomes" id="UP001309876">
    <property type="component" value="Unassembled WGS sequence"/>
</dbReference>
<feature type="transmembrane region" description="Helical" evidence="1">
    <location>
        <begin position="233"/>
        <end position="250"/>
    </location>
</feature>
<dbReference type="InterPro" id="IPR046623">
    <property type="entry name" value="DUF6536"/>
</dbReference>
<keyword evidence="1" id="KW-1133">Transmembrane helix</keyword>
<feature type="transmembrane region" description="Helical" evidence="1">
    <location>
        <begin position="420"/>
        <end position="443"/>
    </location>
</feature>
<accession>A0AAN7T0V9</accession>
<dbReference type="PANTHER" id="PTHR35395">
    <property type="entry name" value="DUF6536 DOMAIN-CONTAINING PROTEIN"/>
    <property type="match status" value="1"/>
</dbReference>
<organism evidence="3 4">
    <name type="scientific">Lithohypha guttulata</name>
    <dbReference type="NCBI Taxonomy" id="1690604"/>
    <lineage>
        <taxon>Eukaryota</taxon>
        <taxon>Fungi</taxon>
        <taxon>Dikarya</taxon>
        <taxon>Ascomycota</taxon>
        <taxon>Pezizomycotina</taxon>
        <taxon>Eurotiomycetes</taxon>
        <taxon>Chaetothyriomycetidae</taxon>
        <taxon>Chaetothyriales</taxon>
        <taxon>Trichomeriaceae</taxon>
        <taxon>Lithohypha</taxon>
    </lineage>
</organism>
<feature type="transmembrane region" description="Helical" evidence="1">
    <location>
        <begin position="634"/>
        <end position="660"/>
    </location>
</feature>
<comment type="caution">
    <text evidence="3">The sequence shown here is derived from an EMBL/GenBank/DDBJ whole genome shotgun (WGS) entry which is preliminary data.</text>
</comment>
<evidence type="ECO:0000259" key="2">
    <source>
        <dbReference type="Pfam" id="PF20163"/>
    </source>
</evidence>
<feature type="transmembrane region" description="Helical" evidence="1">
    <location>
        <begin position="516"/>
        <end position="541"/>
    </location>
</feature>
<dbReference type="PANTHER" id="PTHR35395:SF1">
    <property type="entry name" value="DUF6536 DOMAIN-CONTAINING PROTEIN"/>
    <property type="match status" value="1"/>
</dbReference>
<gene>
    <name evidence="3" type="ORF">LTR05_003858</name>
</gene>
<feature type="transmembrane region" description="Helical" evidence="1">
    <location>
        <begin position="125"/>
        <end position="151"/>
    </location>
</feature>
<proteinExistence type="predicted"/>
<keyword evidence="1" id="KW-0472">Membrane</keyword>
<dbReference type="AlphaFoldDB" id="A0AAN7T0V9"/>
<sequence>MAQRPHPRPFYDSDITDYRLDSPFTSNVELSYIESSSEDKQQSEEDTHTLLDHINTAYSPRYDDTVKHSVRVTSRIVDDDAHSGEGLQKYLDELRGSKLGRYVSLNPYAVEDGPTKNPFRGWRKAVILAAIVTGIVLLVNTMFAVVMGAKFPAVDGVGTIYTGDCNLVKRWNTALHLTINFLGTALLAASSFTMQCLSSPTRSEVNAAHAKRKPLDIGIPSWKNLAHLQRWKGILWWLLCLSTLPLHLLWNSTLFATNGTNLFTWLAVDESFLSGASWQAPPNDTSSYCNGYTLPSDNIQVIYGGYKAGQYERLEALDCFNAYNVDYINTRRSLILVTKPDTTLNMSRCGYYRQLWNGSSVVALDTDWKPGWNELGDYPYYRNVTEFKQQAKIGNFTLLGYPVEYCYSQVTKMSTCQLQYVSYIIYVVIICNAIKLVCMCAAARSLWNLKEPILATIGDAVSSFLDQPDETTKGFCLLDGAAVRAGVWRDSTMKYDVTYDRKPKARLYSATSATRWWWTIILCTLYLILGFTLFGLSFSLATDYRTSEVLRMKFGQVDSGMILGLGGDSGIGLIKDVLVANSFQLALSTTYFLYNALYTAQCAALEWASYLTDRKSLRVTWPRGQQRSTYYLQLPYRYGIPLTALLIAMHFLISQSIFLARLRYYNALGDVSESESFTDVGFSPVANLTTCCVGALMILAQVINAYRWLDNRIPVHGNKSAVLSAMCHPESNGPLKSKKYTSFEHLQEESVATMPLTWGATRNPDGGVGDNEDAEEGAGHCAFTEYTVPMPDPGKKYR</sequence>
<dbReference type="Pfam" id="PF20163">
    <property type="entry name" value="DUF6536"/>
    <property type="match status" value="1"/>
</dbReference>
<name>A0AAN7T0V9_9EURO</name>
<keyword evidence="1" id="KW-0812">Transmembrane</keyword>
<feature type="transmembrane region" description="Helical" evidence="1">
    <location>
        <begin position="680"/>
        <end position="703"/>
    </location>
</feature>
<evidence type="ECO:0000256" key="1">
    <source>
        <dbReference type="SAM" id="Phobius"/>
    </source>
</evidence>
<evidence type="ECO:0000313" key="4">
    <source>
        <dbReference type="Proteomes" id="UP001309876"/>
    </source>
</evidence>